<dbReference type="EMBL" id="LFJV01000121">
    <property type="protein sequence ID" value="KMM31083.1"/>
    <property type="molecule type" value="Genomic_DNA"/>
</dbReference>
<dbReference type="RefSeq" id="WP_048317785.1">
    <property type="nucleotide sequence ID" value="NZ_LFJV01000121.1"/>
</dbReference>
<dbReference type="AlphaFoldDB" id="A0A0J6CD86"/>
<evidence type="ECO:0000313" key="2">
    <source>
        <dbReference type="EMBL" id="KMM31083.1"/>
    </source>
</evidence>
<feature type="transmembrane region" description="Helical" evidence="1">
    <location>
        <begin position="33"/>
        <end position="51"/>
    </location>
</feature>
<accession>A0A0J6CD86</accession>
<dbReference type="Proteomes" id="UP000036166">
    <property type="component" value="Unassembled WGS sequence"/>
</dbReference>
<organism evidence="2 3">
    <name type="scientific">Parabacteroides goldsteinii</name>
    <dbReference type="NCBI Taxonomy" id="328812"/>
    <lineage>
        <taxon>Bacteria</taxon>
        <taxon>Pseudomonadati</taxon>
        <taxon>Bacteroidota</taxon>
        <taxon>Bacteroidia</taxon>
        <taxon>Bacteroidales</taxon>
        <taxon>Tannerellaceae</taxon>
        <taxon>Parabacteroides</taxon>
    </lineage>
</organism>
<evidence type="ECO:0000256" key="1">
    <source>
        <dbReference type="SAM" id="Phobius"/>
    </source>
</evidence>
<gene>
    <name evidence="2" type="ORF">ACM15_24480</name>
</gene>
<keyword evidence="1" id="KW-1133">Transmembrane helix</keyword>
<name>A0A0J6CD86_9BACT</name>
<keyword evidence="1" id="KW-0812">Transmembrane</keyword>
<dbReference type="PATRIC" id="fig|328812.4.peg.802"/>
<sequence>MKRKLKIGLLVCIVIWLASLWVSPLLFFLLAGLGSLVVFGIAFLLIANQFLKKTNWYKNHFVFTTQFVSNAGYRDNLIRNYDLVNLGSNPARFSFFYESINAQNWSTGTQGFDMDLEILKFFHSYIKEGGFVLIPIVPFSSISSYLKLEHMPLDYIVKFAAILDSYQTKNLPNGQKAIRWIKYPLLLEPKSIIYLFHDIEKDRRKELSEQIMESIDLEMDAESWMKCWKEEFHIQNLELPLNAEMLQYRQKSVQDLQAIINFCLERSLKPVIVIPPMSPILSSKFTSNMREIFIYSFIKQANTQQIPFLDYLDDKQFADTNLYFNSFFLNLNGRKRFTQQVLKDLNLTNISE</sequence>
<reference evidence="2 3" key="1">
    <citation type="submission" date="2015-06" db="EMBL/GenBank/DDBJ databases">
        <title>Draft Genome Sequence of Parabacteroides goldsteinii with Putative Novel Metallo-Beta-Lactamases Isolated from a Blood Culture from a Human Patient.</title>
        <authorList>
            <person name="Krogh T.J."/>
            <person name="Agergaard C.N."/>
            <person name="Moller-Jensen J."/>
            <person name="Justesen U.S."/>
        </authorList>
    </citation>
    <scope>NUCLEOTIDE SEQUENCE [LARGE SCALE GENOMIC DNA]</scope>
    <source>
        <strain evidence="2 3">910340</strain>
    </source>
</reference>
<proteinExistence type="predicted"/>
<feature type="transmembrane region" description="Helical" evidence="1">
    <location>
        <begin position="7"/>
        <end position="27"/>
    </location>
</feature>
<evidence type="ECO:0000313" key="3">
    <source>
        <dbReference type="Proteomes" id="UP000036166"/>
    </source>
</evidence>
<protein>
    <recommendedName>
        <fullName evidence="4">DUF1574 domain-containing protein</fullName>
    </recommendedName>
</protein>
<comment type="caution">
    <text evidence="2">The sequence shown here is derived from an EMBL/GenBank/DDBJ whole genome shotgun (WGS) entry which is preliminary data.</text>
</comment>
<evidence type="ECO:0008006" key="4">
    <source>
        <dbReference type="Google" id="ProtNLM"/>
    </source>
</evidence>
<keyword evidence="1" id="KW-0472">Membrane</keyword>